<evidence type="ECO:0000313" key="12">
    <source>
        <dbReference type="EMBL" id="VTJ88792.1"/>
    </source>
</evidence>
<feature type="non-terminal residue" evidence="12">
    <location>
        <position position="1"/>
    </location>
</feature>
<feature type="transmembrane region" description="Helical" evidence="11">
    <location>
        <begin position="60"/>
        <end position="78"/>
    </location>
</feature>
<evidence type="ECO:0000256" key="3">
    <source>
        <dbReference type="ARBA" id="ARBA00022475"/>
    </source>
</evidence>
<evidence type="ECO:0000256" key="8">
    <source>
        <dbReference type="ARBA" id="ARBA00023136"/>
    </source>
</evidence>
<evidence type="ECO:0000256" key="9">
    <source>
        <dbReference type="ARBA" id="ARBA00023170"/>
    </source>
</evidence>
<protein>
    <recommendedName>
        <fullName evidence="11">Vomeronasal type-1 receptor</fullName>
    </recommendedName>
</protein>
<comment type="caution">
    <text evidence="11">Lacks conserved residue(s) required for the propagation of feature annotation.</text>
</comment>
<keyword evidence="9 11" id="KW-0675">Receptor</keyword>
<comment type="subcellular location">
    <subcellularLocation>
        <location evidence="1 11">Cell membrane</location>
        <topology evidence="1 11">Multi-pass membrane protein</topology>
    </subcellularLocation>
</comment>
<keyword evidence="13" id="KW-1185">Reference proteome</keyword>
<organism evidence="12 13">
    <name type="scientific">Marmota monax</name>
    <name type="common">Woodchuck</name>
    <dbReference type="NCBI Taxonomy" id="9995"/>
    <lineage>
        <taxon>Eukaryota</taxon>
        <taxon>Metazoa</taxon>
        <taxon>Chordata</taxon>
        <taxon>Craniata</taxon>
        <taxon>Vertebrata</taxon>
        <taxon>Euteleostomi</taxon>
        <taxon>Mammalia</taxon>
        <taxon>Eutheria</taxon>
        <taxon>Euarchontoglires</taxon>
        <taxon>Glires</taxon>
        <taxon>Rodentia</taxon>
        <taxon>Sciuromorpha</taxon>
        <taxon>Sciuridae</taxon>
        <taxon>Xerinae</taxon>
        <taxon>Marmotini</taxon>
        <taxon>Marmota</taxon>
    </lineage>
</organism>
<dbReference type="InterPro" id="IPR004072">
    <property type="entry name" value="Vmron_rcpt_1"/>
</dbReference>
<keyword evidence="8 11" id="KW-0472">Membrane</keyword>
<evidence type="ECO:0000313" key="13">
    <source>
        <dbReference type="Proteomes" id="UP000335636"/>
    </source>
</evidence>
<dbReference type="GO" id="GO:0019236">
    <property type="term" value="P:response to pheromone"/>
    <property type="evidence" value="ECO:0007669"/>
    <property type="project" value="UniProtKB-KW"/>
</dbReference>
<evidence type="ECO:0000256" key="11">
    <source>
        <dbReference type="RuleBase" id="RU364061"/>
    </source>
</evidence>
<comment type="caution">
    <text evidence="12">The sequence shown here is derived from an EMBL/GenBank/DDBJ whole genome shotgun (WGS) entry which is preliminary data.</text>
</comment>
<comment type="similarity">
    <text evidence="2 11">Belongs to the G-protein coupled receptor 1 family.</text>
</comment>
<gene>
    <name evidence="12" type="ORF">MONAX_5E007039</name>
</gene>
<feature type="transmembrane region" description="Helical" evidence="11">
    <location>
        <begin position="25"/>
        <end position="48"/>
    </location>
</feature>
<evidence type="ECO:0000256" key="6">
    <source>
        <dbReference type="ARBA" id="ARBA00022989"/>
    </source>
</evidence>
<keyword evidence="7 11" id="KW-0297">G-protein coupled receptor</keyword>
<dbReference type="Pfam" id="PF03402">
    <property type="entry name" value="V1R"/>
    <property type="match status" value="1"/>
</dbReference>
<dbReference type="AlphaFoldDB" id="A0A5E4D6K2"/>
<dbReference type="GO" id="GO:0016503">
    <property type="term" value="F:pheromone receptor activity"/>
    <property type="evidence" value="ECO:0007669"/>
    <property type="project" value="InterPro"/>
</dbReference>
<keyword evidence="4 11" id="KW-0589">Pheromone response</keyword>
<name>A0A5E4D6K2_MARMO</name>
<dbReference type="EMBL" id="CABDUW010003164">
    <property type="protein sequence ID" value="VTJ88792.1"/>
    <property type="molecule type" value="Genomic_DNA"/>
</dbReference>
<dbReference type="GO" id="GO:0005886">
    <property type="term" value="C:plasma membrane"/>
    <property type="evidence" value="ECO:0007669"/>
    <property type="project" value="UniProtKB-SubCell"/>
</dbReference>
<evidence type="ECO:0000256" key="4">
    <source>
        <dbReference type="ARBA" id="ARBA00022507"/>
    </source>
</evidence>
<keyword evidence="5 11" id="KW-0812">Transmembrane</keyword>
<keyword evidence="6 11" id="KW-1133">Transmembrane helix</keyword>
<evidence type="ECO:0000256" key="2">
    <source>
        <dbReference type="ARBA" id="ARBA00010663"/>
    </source>
</evidence>
<accession>A0A5E4D6K2</accession>
<evidence type="ECO:0000256" key="1">
    <source>
        <dbReference type="ARBA" id="ARBA00004651"/>
    </source>
</evidence>
<dbReference type="Proteomes" id="UP000335636">
    <property type="component" value="Unassembled WGS sequence"/>
</dbReference>
<evidence type="ECO:0000256" key="7">
    <source>
        <dbReference type="ARBA" id="ARBA00023040"/>
    </source>
</evidence>
<sequence>KHIICFNILMKMDQDSRLRATRSAFYLQAGVGISANTCLLCLNLAAILGGQKPSLIDLPITQLALTHIVLLLTVAFLVSTDIW</sequence>
<proteinExistence type="inferred from homology"/>
<keyword evidence="10 11" id="KW-0807">Transducer</keyword>
<reference evidence="12" key="1">
    <citation type="submission" date="2019-04" db="EMBL/GenBank/DDBJ databases">
        <authorList>
            <person name="Alioto T."/>
            <person name="Alioto T."/>
        </authorList>
    </citation>
    <scope>NUCLEOTIDE SEQUENCE [LARGE SCALE GENOMIC DNA]</scope>
</reference>
<keyword evidence="3 11" id="KW-1003">Cell membrane</keyword>
<evidence type="ECO:0000256" key="5">
    <source>
        <dbReference type="ARBA" id="ARBA00022692"/>
    </source>
</evidence>
<evidence type="ECO:0000256" key="10">
    <source>
        <dbReference type="ARBA" id="ARBA00023224"/>
    </source>
</evidence>